<accession>B7PS78</accession>
<dbReference type="PaxDb" id="6945-B7PS78"/>
<dbReference type="Proteomes" id="UP000001555">
    <property type="component" value="Unassembled WGS sequence"/>
</dbReference>
<dbReference type="VEuPathDB" id="VectorBase:ISCW008167"/>
<sequence length="70" mass="8289">MSPYVGTETYEKFENSIKELWDIIDINFSPRILGYIEKDVGCPSLWFVDEVDCRLPVRYALCVEKPRWTL</sequence>
<evidence type="ECO:0000313" key="2">
    <source>
        <dbReference type="EnsemblMetazoa" id="ISCW008167-PA"/>
    </source>
</evidence>
<gene>
    <name evidence="1" type="ORF">IscW_ISCW008167</name>
</gene>
<dbReference type="EMBL" id="DS777384">
    <property type="protein sequence ID" value="EEC09450.1"/>
    <property type="molecule type" value="Genomic_DNA"/>
</dbReference>
<evidence type="ECO:0000313" key="3">
    <source>
        <dbReference type="Proteomes" id="UP000001555"/>
    </source>
</evidence>
<name>B7PS78_IXOSC</name>
<reference evidence="1 3" key="1">
    <citation type="submission" date="2008-03" db="EMBL/GenBank/DDBJ databases">
        <title>Annotation of Ixodes scapularis.</title>
        <authorList>
            <consortium name="Ixodes scapularis Genome Project Consortium"/>
            <person name="Caler E."/>
            <person name="Hannick L.I."/>
            <person name="Bidwell S."/>
            <person name="Joardar V."/>
            <person name="Thiagarajan M."/>
            <person name="Amedeo P."/>
            <person name="Galinsky K.J."/>
            <person name="Schobel S."/>
            <person name="Inman J."/>
            <person name="Hostetler J."/>
            <person name="Miller J."/>
            <person name="Hammond M."/>
            <person name="Megy K."/>
            <person name="Lawson D."/>
            <person name="Kodira C."/>
            <person name="Sutton G."/>
            <person name="Meyer J."/>
            <person name="Hill C.A."/>
            <person name="Birren B."/>
            <person name="Nene V."/>
            <person name="Collins F."/>
            <person name="Alarcon-Chaidez F."/>
            <person name="Wikel S."/>
            <person name="Strausberg R."/>
        </authorList>
    </citation>
    <scope>NUCLEOTIDE SEQUENCE [LARGE SCALE GENOMIC DNA]</scope>
    <source>
        <strain evidence="3">Wikel</strain>
        <strain evidence="1">Wikel colony</strain>
    </source>
</reference>
<keyword evidence="3" id="KW-1185">Reference proteome</keyword>
<evidence type="ECO:0000313" key="1">
    <source>
        <dbReference type="EMBL" id="EEC09450.1"/>
    </source>
</evidence>
<protein>
    <submittedName>
        <fullName evidence="1 2">Uncharacterized protein</fullName>
    </submittedName>
</protein>
<dbReference type="AlphaFoldDB" id="B7PS78"/>
<dbReference type="InParanoid" id="B7PS78"/>
<proteinExistence type="predicted"/>
<dbReference type="EMBL" id="ABJB010676800">
    <property type="status" value="NOT_ANNOTATED_CDS"/>
    <property type="molecule type" value="Genomic_DNA"/>
</dbReference>
<dbReference type="HOGENOM" id="CLU_2760638_0_0_1"/>
<organism>
    <name type="scientific">Ixodes scapularis</name>
    <name type="common">Black-legged tick</name>
    <name type="synonym">Deer tick</name>
    <dbReference type="NCBI Taxonomy" id="6945"/>
    <lineage>
        <taxon>Eukaryota</taxon>
        <taxon>Metazoa</taxon>
        <taxon>Ecdysozoa</taxon>
        <taxon>Arthropoda</taxon>
        <taxon>Chelicerata</taxon>
        <taxon>Arachnida</taxon>
        <taxon>Acari</taxon>
        <taxon>Parasitiformes</taxon>
        <taxon>Ixodida</taxon>
        <taxon>Ixodoidea</taxon>
        <taxon>Ixodidae</taxon>
        <taxon>Ixodinae</taxon>
        <taxon>Ixodes</taxon>
    </lineage>
</organism>
<reference evidence="2" key="2">
    <citation type="submission" date="2020-05" db="UniProtKB">
        <authorList>
            <consortium name="EnsemblMetazoa"/>
        </authorList>
    </citation>
    <scope>IDENTIFICATION</scope>
    <source>
        <strain evidence="2">wikel</strain>
    </source>
</reference>
<dbReference type="EnsemblMetazoa" id="ISCW008167-RA">
    <property type="protein sequence ID" value="ISCW008167-PA"/>
    <property type="gene ID" value="ISCW008167"/>
</dbReference>